<reference evidence="2 3" key="1">
    <citation type="submission" date="2020-02" db="EMBL/GenBank/DDBJ databases">
        <authorList>
            <person name="Kim M.K."/>
        </authorList>
    </citation>
    <scope>NUCLEOTIDE SEQUENCE [LARGE SCALE GENOMIC DNA]</scope>
    <source>
        <strain evidence="2 3">17J57-3</strain>
    </source>
</reference>
<dbReference type="SUPFAM" id="SSF56235">
    <property type="entry name" value="N-terminal nucleophile aminohydrolases (Ntn hydrolases)"/>
    <property type="match status" value="1"/>
</dbReference>
<evidence type="ECO:0000256" key="1">
    <source>
        <dbReference type="SAM" id="MobiDB-lite"/>
    </source>
</evidence>
<proteinExistence type="predicted"/>
<feature type="compositionally biased region" description="Polar residues" evidence="1">
    <location>
        <begin position="281"/>
        <end position="292"/>
    </location>
</feature>
<dbReference type="EMBL" id="JAAIVB010000014">
    <property type="protein sequence ID" value="NEX60700.1"/>
    <property type="molecule type" value="Genomic_DNA"/>
</dbReference>
<gene>
    <name evidence="2" type="ORF">G3574_06390</name>
</gene>
<dbReference type="PIRSF" id="PIRSF009120">
    <property type="entry name" value="UCP009120_prtse"/>
    <property type="match status" value="1"/>
</dbReference>
<evidence type="ECO:0000313" key="3">
    <source>
        <dbReference type="Proteomes" id="UP000482155"/>
    </source>
</evidence>
<protein>
    <submittedName>
        <fullName evidence="2">Peptidase</fullName>
    </submittedName>
</protein>
<dbReference type="InterPro" id="IPR016545">
    <property type="entry name" value="UCP009120_prtse"/>
</dbReference>
<keyword evidence="3" id="KW-1185">Reference proteome</keyword>
<dbReference type="InterPro" id="IPR029055">
    <property type="entry name" value="Ntn_hydrolases_N"/>
</dbReference>
<organism evidence="2 3">
    <name type="scientific">Noviherbaspirillum galbum</name>
    <dbReference type="NCBI Taxonomy" id="2709383"/>
    <lineage>
        <taxon>Bacteria</taxon>
        <taxon>Pseudomonadati</taxon>
        <taxon>Pseudomonadota</taxon>
        <taxon>Betaproteobacteria</taxon>
        <taxon>Burkholderiales</taxon>
        <taxon>Oxalobacteraceae</taxon>
        <taxon>Noviherbaspirillum</taxon>
    </lineage>
</organism>
<accession>A0A6B3SJ30</accession>
<name>A0A6B3SJ30_9BURK</name>
<feature type="region of interest" description="Disordered" evidence="1">
    <location>
        <begin position="265"/>
        <end position="292"/>
    </location>
</feature>
<evidence type="ECO:0000313" key="2">
    <source>
        <dbReference type="EMBL" id="NEX60700.1"/>
    </source>
</evidence>
<dbReference type="RefSeq" id="WP_163961197.1">
    <property type="nucleotide sequence ID" value="NZ_JAAIVB010000014.1"/>
</dbReference>
<comment type="caution">
    <text evidence="2">The sequence shown here is derived from an EMBL/GenBank/DDBJ whole genome shotgun (WGS) entry which is preliminary data.</text>
</comment>
<dbReference type="AlphaFoldDB" id="A0A6B3SJ30"/>
<dbReference type="Proteomes" id="UP000482155">
    <property type="component" value="Unassembled WGS sequence"/>
</dbReference>
<dbReference type="Gene3D" id="3.60.20.10">
    <property type="entry name" value="Glutamine Phosphoribosylpyrophosphate, subunit 1, domain 1"/>
    <property type="match status" value="1"/>
</dbReference>
<sequence length="292" mass="31973">MTYCCAMRLDAGLVFLSDSRTNAGVDQVGTARKMTVYENPGDRVMVLMSAGNLSISQSIRQVIAEEAEATGGGIWTAKTIYDAALIIGRAIRTVRERDAASLREFGIDFNVSLIFGGQIAGERCRLFQMYSAGNFIEAHNENTYFQIGEAKYGKPIIDRIITPQTPLDEAAKCALISMDSTLRSNISVGLPLDLLVYENNDLAVSQFVQIDENNQYFKMIRSSWGQQLKRVFGNIADPVWNAAPEVSDNVLSTLNLVSQPVRVTPPPALARHDAPPGPMQTLAQQSGNNLQP</sequence>